<evidence type="ECO:0000313" key="4">
    <source>
        <dbReference type="Proteomes" id="UP000001116"/>
    </source>
</evidence>
<dbReference type="Pfam" id="PF13185">
    <property type="entry name" value="GAF_2"/>
    <property type="match status" value="1"/>
</dbReference>
<dbReference type="InterPro" id="IPR003018">
    <property type="entry name" value="GAF"/>
</dbReference>
<dbReference type="AlphaFoldDB" id="A6W9U2"/>
<dbReference type="PANTHER" id="PTHR45138:SF24">
    <property type="entry name" value="DIGUANYLATE CYCLASE DGCC-RELATED"/>
    <property type="match status" value="1"/>
</dbReference>
<feature type="region of interest" description="Disordered" evidence="1">
    <location>
        <begin position="41"/>
        <end position="81"/>
    </location>
</feature>
<feature type="compositionally biased region" description="Low complexity" evidence="1">
    <location>
        <begin position="65"/>
        <end position="81"/>
    </location>
</feature>
<dbReference type="InterPro" id="IPR029016">
    <property type="entry name" value="GAF-like_dom_sf"/>
</dbReference>
<dbReference type="SUPFAM" id="SSF55073">
    <property type="entry name" value="Nucleotide cyclase"/>
    <property type="match status" value="1"/>
</dbReference>
<accession>A6W9U2</accession>
<dbReference type="SUPFAM" id="SSF55781">
    <property type="entry name" value="GAF domain-like"/>
    <property type="match status" value="2"/>
</dbReference>
<dbReference type="InterPro" id="IPR029787">
    <property type="entry name" value="Nucleotide_cyclase"/>
</dbReference>
<dbReference type="EMBL" id="CP000750">
    <property type="protein sequence ID" value="ABS03581.1"/>
    <property type="molecule type" value="Genomic_DNA"/>
</dbReference>
<dbReference type="eggNOG" id="COG3706">
    <property type="taxonomic scope" value="Bacteria"/>
</dbReference>
<dbReference type="eggNOG" id="COG2203">
    <property type="taxonomic scope" value="Bacteria"/>
</dbReference>
<dbReference type="HOGENOM" id="CLU_000445_11_32_11"/>
<gene>
    <name evidence="3" type="ordered locus">Krad_2096</name>
</gene>
<dbReference type="Pfam" id="PF00990">
    <property type="entry name" value="GGDEF"/>
    <property type="match status" value="1"/>
</dbReference>
<organism evidence="3 4">
    <name type="scientific">Kineococcus radiotolerans (strain ATCC BAA-149 / DSM 14245 / SRS30216)</name>
    <dbReference type="NCBI Taxonomy" id="266940"/>
    <lineage>
        <taxon>Bacteria</taxon>
        <taxon>Bacillati</taxon>
        <taxon>Actinomycetota</taxon>
        <taxon>Actinomycetes</taxon>
        <taxon>Kineosporiales</taxon>
        <taxon>Kineosporiaceae</taxon>
        <taxon>Kineococcus</taxon>
    </lineage>
</organism>
<name>A6W9U2_KINRD</name>
<dbReference type="SMART" id="SM00267">
    <property type="entry name" value="GGDEF"/>
    <property type="match status" value="1"/>
</dbReference>
<evidence type="ECO:0000313" key="3">
    <source>
        <dbReference type="EMBL" id="ABS03581.1"/>
    </source>
</evidence>
<dbReference type="InterPro" id="IPR000160">
    <property type="entry name" value="GGDEF_dom"/>
</dbReference>
<evidence type="ECO:0000259" key="2">
    <source>
        <dbReference type="PROSITE" id="PS50887"/>
    </source>
</evidence>
<keyword evidence="4" id="KW-1185">Reference proteome</keyword>
<proteinExistence type="predicted"/>
<dbReference type="GO" id="GO:0043709">
    <property type="term" value="P:cell adhesion involved in single-species biofilm formation"/>
    <property type="evidence" value="ECO:0007669"/>
    <property type="project" value="TreeGrafter"/>
</dbReference>
<dbReference type="GO" id="GO:0005886">
    <property type="term" value="C:plasma membrane"/>
    <property type="evidence" value="ECO:0007669"/>
    <property type="project" value="TreeGrafter"/>
</dbReference>
<dbReference type="FunFam" id="3.30.70.270:FF:000001">
    <property type="entry name" value="Diguanylate cyclase domain protein"/>
    <property type="match status" value="1"/>
</dbReference>
<dbReference type="GO" id="GO:0052621">
    <property type="term" value="F:diguanylate cyclase activity"/>
    <property type="evidence" value="ECO:0007669"/>
    <property type="project" value="TreeGrafter"/>
</dbReference>
<dbReference type="NCBIfam" id="TIGR00254">
    <property type="entry name" value="GGDEF"/>
    <property type="match status" value="1"/>
</dbReference>
<dbReference type="Gene3D" id="3.30.450.40">
    <property type="match status" value="2"/>
</dbReference>
<feature type="domain" description="GGDEF" evidence="2">
    <location>
        <begin position="464"/>
        <end position="584"/>
    </location>
</feature>
<evidence type="ECO:0000256" key="1">
    <source>
        <dbReference type="SAM" id="MobiDB-lite"/>
    </source>
</evidence>
<dbReference type="Pfam" id="PF01590">
    <property type="entry name" value="GAF"/>
    <property type="match status" value="1"/>
</dbReference>
<reference evidence="4" key="1">
    <citation type="journal article" date="2008" name="PLoS ONE">
        <title>Survival in nuclear waste, extreme resistance, and potential applications gleaned from the genome sequence of Kineococcus radiotolerans SRS30216.</title>
        <authorList>
            <person name="Bagwell C.E."/>
            <person name="Bhat S."/>
            <person name="Hawkins G.M."/>
            <person name="Smith B.W."/>
            <person name="Biswas T."/>
            <person name="Hoover T.R."/>
            <person name="Saunders E."/>
            <person name="Han C.S."/>
            <person name="Tsodikov O.V."/>
            <person name="Shimkets L.J."/>
        </authorList>
    </citation>
    <scope>NUCLEOTIDE SEQUENCE [LARGE SCALE GENOMIC DNA]</scope>
    <source>
        <strain evidence="4">ATCC BAA-149 / DSM 14245 / SRS30216</strain>
    </source>
</reference>
<dbReference type="Proteomes" id="UP000001116">
    <property type="component" value="Chromosome"/>
</dbReference>
<dbReference type="SMART" id="SM00065">
    <property type="entry name" value="GAF"/>
    <property type="match status" value="2"/>
</dbReference>
<dbReference type="PANTHER" id="PTHR45138">
    <property type="entry name" value="REGULATORY COMPONENTS OF SENSORY TRANSDUCTION SYSTEM"/>
    <property type="match status" value="1"/>
</dbReference>
<dbReference type="Gene3D" id="3.30.70.270">
    <property type="match status" value="1"/>
</dbReference>
<protein>
    <submittedName>
        <fullName evidence="3">Diguanylate cyclase</fullName>
    </submittedName>
</protein>
<dbReference type="KEGG" id="kra:Krad_2096"/>
<dbReference type="PROSITE" id="PS50887">
    <property type="entry name" value="GGDEF"/>
    <property type="match status" value="1"/>
</dbReference>
<dbReference type="STRING" id="266940.Krad_2096"/>
<dbReference type="InterPro" id="IPR043128">
    <property type="entry name" value="Rev_trsase/Diguanyl_cyclase"/>
</dbReference>
<dbReference type="InterPro" id="IPR050469">
    <property type="entry name" value="Diguanylate_Cyclase"/>
</dbReference>
<dbReference type="GO" id="GO:1902201">
    <property type="term" value="P:negative regulation of bacterial-type flagellum-dependent cell motility"/>
    <property type="evidence" value="ECO:0007669"/>
    <property type="project" value="TreeGrafter"/>
</dbReference>
<sequence length="584" mass="62127">MTRWSIIDQVGDQVDRAEEAETQRLTALRSYHLLDHRSEPASALLPSSPGQDAEDPTAPRSAVRTGAPAGTGTTAGSGAAVAAGPVSGAEIDAITRLAAAIAGVPFASVNLIDEHHQHPLSSTGTPPAPPARPIPRTQSLCATHFSAGEPVHVPDLSRDPRYADHPWVDGRLGALRSYTSVPLLSPDGHALGTLCATDLVPRRLDEERLARLCDLAAVLVALFERHRDAVLHAHLAAEAEAQRALAQSLMAEQQHRAQQLTQLARASSALATAEDPRTAICHAARRLTDADGVYLLQPDGHGRLVSTAVVGFPDGGDRAPDPDSHRDPLLDLDLTRERGLPLATFRSGKQRFVADVAAHPDADPALVETLGTVSGAWQPILLRAGTCTGVLGIVWRHRREDLDATLAWALHTLAREAAHTLERADLLAQLTEASRRDPLTGVGNRRHWDEVAAREVGRAERSGDPLTFALIDLDHFKAYNDAYGHLIGDDLLREFAAAAGAQLRPGDTIARWGGEEFALALPGCDLEQARDVADRIRAVVPHAQTATAGLAQWTPGASAATVLARADAALYRGKEAGRDTTATA</sequence>
<dbReference type="CDD" id="cd01949">
    <property type="entry name" value="GGDEF"/>
    <property type="match status" value="1"/>
</dbReference>